<dbReference type="GO" id="GO:0016787">
    <property type="term" value="F:hydrolase activity"/>
    <property type="evidence" value="ECO:0007669"/>
    <property type="project" value="UniProtKB-KW"/>
</dbReference>
<dbReference type="Proteomes" id="UP000593910">
    <property type="component" value="Chromosome"/>
</dbReference>
<evidence type="ECO:0000259" key="1">
    <source>
        <dbReference type="SMART" id="SM00849"/>
    </source>
</evidence>
<dbReference type="KEGG" id="smax:FJR03_09955"/>
<evidence type="ECO:0000313" key="2">
    <source>
        <dbReference type="EMBL" id="QOP42040.1"/>
    </source>
</evidence>
<proteinExistence type="predicted"/>
<evidence type="ECO:0000313" key="3">
    <source>
        <dbReference type="Proteomes" id="UP000593910"/>
    </source>
</evidence>
<name>A0A7M1AX70_9BACT</name>
<feature type="domain" description="Metallo-beta-lactamase" evidence="1">
    <location>
        <begin position="50"/>
        <end position="232"/>
    </location>
</feature>
<dbReference type="RefSeq" id="WP_193113361.1">
    <property type="nucleotide sequence ID" value="NZ_CP041165.1"/>
</dbReference>
<sequence>MKLLLVVLNLFFIPLLLAFEYKIQPQKVSSDIYCFFGAPQAINKDNNGNMVNSCFVDMGESYLVIDSGPTYNYAKEAYSVMKKIKNQPIAYVINTHAHDDHWLGNGYYKKLGIDIIGSAQFKNEAKVEVTRMQRSVTKEAYENTTQEFPNLFVDDKQTLTINKQKVLFSRVHDKAHSSSDLLVYIPSKSALFAGDLVFNDRVPSLRDGNINRWIEELSKMKEGDYTYIIGGHGSLVSKHSIDITYEYLVTLKEELENALDEGMEIDDAINAIVMKKFKDIAMYDVLHRQNVETAYRTLEWEQ</sequence>
<dbReference type="CDD" id="cd16282">
    <property type="entry name" value="metallo-hydrolase-like_MBL-fold"/>
    <property type="match status" value="1"/>
</dbReference>
<dbReference type="PANTHER" id="PTHR42951:SF20">
    <property type="entry name" value="BETA LACTAMASE"/>
    <property type="match status" value="1"/>
</dbReference>
<keyword evidence="3" id="KW-1185">Reference proteome</keyword>
<organism evidence="2 3">
    <name type="scientific">Sulfurimonas marina</name>
    <dbReference type="NCBI Taxonomy" id="2590551"/>
    <lineage>
        <taxon>Bacteria</taxon>
        <taxon>Pseudomonadati</taxon>
        <taxon>Campylobacterota</taxon>
        <taxon>Epsilonproteobacteria</taxon>
        <taxon>Campylobacterales</taxon>
        <taxon>Sulfurimonadaceae</taxon>
        <taxon>Sulfurimonas</taxon>
    </lineage>
</organism>
<dbReference type="InterPro" id="IPR001279">
    <property type="entry name" value="Metallo-B-lactamas"/>
</dbReference>
<protein>
    <submittedName>
        <fullName evidence="2">MBL fold metallo-hydrolase</fullName>
    </submittedName>
</protein>
<dbReference type="InterPro" id="IPR036866">
    <property type="entry name" value="RibonucZ/Hydroxyglut_hydro"/>
</dbReference>
<dbReference type="Gene3D" id="3.60.15.10">
    <property type="entry name" value="Ribonuclease Z/Hydroxyacylglutathione hydrolase-like"/>
    <property type="match status" value="1"/>
</dbReference>
<dbReference type="SMART" id="SM00849">
    <property type="entry name" value="Lactamase_B"/>
    <property type="match status" value="1"/>
</dbReference>
<keyword evidence="2" id="KW-0378">Hydrolase</keyword>
<gene>
    <name evidence="2" type="ORF">FJR03_09955</name>
</gene>
<dbReference type="InterPro" id="IPR050855">
    <property type="entry name" value="NDM-1-like"/>
</dbReference>
<reference evidence="2 3" key="1">
    <citation type="submission" date="2019-06" db="EMBL/GenBank/DDBJ databases">
        <title>Sulfurimonas gotlandica sp. nov., a chemoautotrophic and psychrotolerant epsilonproteobacterium isolated from a pelagic redoxcline, and an emended description of the genus Sulfurimonas.</title>
        <authorList>
            <person name="Wang S."/>
            <person name="Jiang L."/>
            <person name="Shao Z."/>
        </authorList>
    </citation>
    <scope>NUCLEOTIDE SEQUENCE [LARGE SCALE GENOMIC DNA]</scope>
    <source>
        <strain evidence="2 3">B2</strain>
    </source>
</reference>
<dbReference type="PANTHER" id="PTHR42951">
    <property type="entry name" value="METALLO-BETA-LACTAMASE DOMAIN-CONTAINING"/>
    <property type="match status" value="1"/>
</dbReference>
<accession>A0A7M1AX70</accession>
<dbReference type="AlphaFoldDB" id="A0A7M1AX70"/>
<dbReference type="SUPFAM" id="SSF56281">
    <property type="entry name" value="Metallo-hydrolase/oxidoreductase"/>
    <property type="match status" value="1"/>
</dbReference>
<dbReference type="Pfam" id="PF00753">
    <property type="entry name" value="Lactamase_B"/>
    <property type="match status" value="1"/>
</dbReference>
<dbReference type="EMBL" id="CP041165">
    <property type="protein sequence ID" value="QOP42040.1"/>
    <property type="molecule type" value="Genomic_DNA"/>
</dbReference>